<feature type="domain" description="STAS" evidence="6">
    <location>
        <begin position="445"/>
        <end position="542"/>
    </location>
</feature>
<feature type="transmembrane region" description="Helical" evidence="5">
    <location>
        <begin position="31"/>
        <end position="50"/>
    </location>
</feature>
<dbReference type="SUPFAM" id="SSF52091">
    <property type="entry name" value="SpoIIaa-like"/>
    <property type="match status" value="1"/>
</dbReference>
<dbReference type="Pfam" id="PF00916">
    <property type="entry name" value="Sulfate_transp"/>
    <property type="match status" value="1"/>
</dbReference>
<dbReference type="GO" id="GO:0055085">
    <property type="term" value="P:transmembrane transport"/>
    <property type="evidence" value="ECO:0007669"/>
    <property type="project" value="InterPro"/>
</dbReference>
<evidence type="ECO:0000256" key="5">
    <source>
        <dbReference type="SAM" id="Phobius"/>
    </source>
</evidence>
<evidence type="ECO:0000256" key="2">
    <source>
        <dbReference type="ARBA" id="ARBA00022692"/>
    </source>
</evidence>
<dbReference type="Gene3D" id="3.30.750.24">
    <property type="entry name" value="STAS domain"/>
    <property type="match status" value="1"/>
</dbReference>
<proteinExistence type="predicted"/>
<dbReference type="Proteomes" id="UP000515856">
    <property type="component" value="Chromosome"/>
</dbReference>
<evidence type="ECO:0000256" key="1">
    <source>
        <dbReference type="ARBA" id="ARBA00004141"/>
    </source>
</evidence>
<dbReference type="EMBL" id="CP060636">
    <property type="protein sequence ID" value="QNM14336.1"/>
    <property type="molecule type" value="Genomic_DNA"/>
</dbReference>
<dbReference type="PROSITE" id="PS50801">
    <property type="entry name" value="STAS"/>
    <property type="match status" value="1"/>
</dbReference>
<protein>
    <submittedName>
        <fullName evidence="7">SulP family inorganic anion transporter</fullName>
    </submittedName>
</protein>
<dbReference type="GO" id="GO:0016020">
    <property type="term" value="C:membrane"/>
    <property type="evidence" value="ECO:0007669"/>
    <property type="project" value="UniProtKB-SubCell"/>
</dbReference>
<feature type="transmembrane region" description="Helical" evidence="5">
    <location>
        <begin position="326"/>
        <end position="343"/>
    </location>
</feature>
<dbReference type="InterPro" id="IPR011547">
    <property type="entry name" value="SLC26A/SulP_dom"/>
</dbReference>
<comment type="subcellular location">
    <subcellularLocation>
        <location evidence="1">Membrane</location>
        <topology evidence="1">Multi-pass membrane protein</topology>
    </subcellularLocation>
</comment>
<keyword evidence="4 5" id="KW-0472">Membrane</keyword>
<dbReference type="InterPro" id="IPR002645">
    <property type="entry name" value="STAS_dom"/>
</dbReference>
<feature type="transmembrane region" description="Helical" evidence="5">
    <location>
        <begin position="57"/>
        <end position="78"/>
    </location>
</feature>
<dbReference type="InterPro" id="IPR001902">
    <property type="entry name" value="SLC26A/SulP_fam"/>
</dbReference>
<dbReference type="CDD" id="cd07042">
    <property type="entry name" value="STAS_SulP_like_sulfate_transporter"/>
    <property type="match status" value="1"/>
</dbReference>
<reference evidence="7 8" key="1">
    <citation type="submission" date="2020-08" db="EMBL/GenBank/DDBJ databases">
        <authorList>
            <person name="Liu C."/>
            <person name="Sun Q."/>
        </authorList>
    </citation>
    <scope>NUCLEOTIDE SEQUENCE [LARGE SCALE GENOMIC DNA]</scope>
    <source>
        <strain evidence="7 8">NSJ-61</strain>
    </source>
</reference>
<feature type="transmembrane region" description="Helical" evidence="5">
    <location>
        <begin position="128"/>
        <end position="150"/>
    </location>
</feature>
<feature type="transmembrane region" description="Helical" evidence="5">
    <location>
        <begin position="253"/>
        <end position="273"/>
    </location>
</feature>
<gene>
    <name evidence="7" type="ORF">H9Q80_17075</name>
</gene>
<name>A0A7G9GU54_9FIRM</name>
<feature type="transmembrane region" description="Helical" evidence="5">
    <location>
        <begin position="90"/>
        <end position="116"/>
    </location>
</feature>
<keyword evidence="2 5" id="KW-0812">Transmembrane</keyword>
<evidence type="ECO:0000313" key="8">
    <source>
        <dbReference type="Proteomes" id="UP000515856"/>
    </source>
</evidence>
<feature type="transmembrane region" description="Helical" evidence="5">
    <location>
        <begin position="170"/>
        <end position="195"/>
    </location>
</feature>
<organism evidence="7 8">
    <name type="scientific">[Eubacterium] hominis</name>
    <dbReference type="NCBI Taxonomy" id="2764325"/>
    <lineage>
        <taxon>Bacteria</taxon>
        <taxon>Bacillati</taxon>
        <taxon>Bacillota</taxon>
        <taxon>Erysipelotrichia</taxon>
        <taxon>Erysipelotrichales</taxon>
        <taxon>Erysipelotrichaceae</taxon>
        <taxon>Amedibacillus</taxon>
    </lineage>
</organism>
<dbReference type="Pfam" id="PF01740">
    <property type="entry name" value="STAS"/>
    <property type="match status" value="1"/>
</dbReference>
<dbReference type="KEGG" id="ehn:H9Q80_17075"/>
<dbReference type="PANTHER" id="PTHR11814">
    <property type="entry name" value="SULFATE TRANSPORTER"/>
    <property type="match status" value="1"/>
</dbReference>
<evidence type="ECO:0000256" key="3">
    <source>
        <dbReference type="ARBA" id="ARBA00022989"/>
    </source>
</evidence>
<evidence type="ECO:0000256" key="4">
    <source>
        <dbReference type="ARBA" id="ARBA00023136"/>
    </source>
</evidence>
<keyword evidence="3 5" id="KW-1133">Transmembrane helix</keyword>
<dbReference type="AlphaFoldDB" id="A0A7G9GU54"/>
<feature type="transmembrane region" description="Helical" evidence="5">
    <location>
        <begin position="386"/>
        <end position="415"/>
    </location>
</feature>
<feature type="transmembrane region" description="Helical" evidence="5">
    <location>
        <begin position="202"/>
        <end position="220"/>
    </location>
</feature>
<sequence length="553" mass="59718">MFEEEIVLNTFVNDLKREFKGYNTQRFLKDLLAGFTVAAVALPLALAFGVSSGADAAAGMITAIIAGIVIGGLSGASYQISGPTGAMSAILIGLSATYGLQGVFVASLMSGIILMLASVFKVGRIVSFIPSSVVTGFTSGIAIIIAAGQIDNFFGTTSSGTNLIEKLASYGQLGFSIDGMTLLFGAMVVGIMIIWPKKWQSVFPSSLAAILIALTFHMLLPYEVKEVGAIPSTLLPDVRLFMDQIPWSNMQNLIMPAISIAALGMIESLLCGASASKMKNEPLHADRELLAQGIGNTILPFFGGVPATAAIARTSVAIKAGGQTRLVSMIHSLVLLASMFLLGPYMSKIPMAALAGVLMMTAWRMNEWKEIHHMFDKKLKTNLAQFFTTMIATIVFDLTIAIFIGILVSCILFIVNNSDLSISVEDVDFKRLDKDLKYSHEQTKLIYLSGPMFFATQGKIKQVLKASITEAEALIFSMRGVPSIDQNGVQELNDIATGCKKQHIRVILCGVSASVMNQLERYEILESFDNIVWDAIEAITYLDGIYHEEERSI</sequence>
<evidence type="ECO:0000259" key="6">
    <source>
        <dbReference type="PROSITE" id="PS50801"/>
    </source>
</evidence>
<evidence type="ECO:0000313" key="7">
    <source>
        <dbReference type="EMBL" id="QNM14336.1"/>
    </source>
</evidence>
<accession>A0A7G9GU54</accession>
<keyword evidence="8" id="KW-1185">Reference proteome</keyword>
<dbReference type="InterPro" id="IPR036513">
    <property type="entry name" value="STAS_dom_sf"/>
</dbReference>